<comment type="caution">
    <text evidence="2">The sequence shown here is derived from an EMBL/GenBank/DDBJ whole genome shotgun (WGS) entry which is preliminary data.</text>
</comment>
<organism evidence="2 3">
    <name type="scientific">Candidatus Jidaibacter acanthamoebae</name>
    <dbReference type="NCBI Taxonomy" id="86105"/>
    <lineage>
        <taxon>Bacteria</taxon>
        <taxon>Pseudomonadati</taxon>
        <taxon>Pseudomonadota</taxon>
        <taxon>Alphaproteobacteria</taxon>
        <taxon>Rickettsiales</taxon>
        <taxon>Candidatus Midichloriaceae</taxon>
        <taxon>Candidatus Jidaibacter</taxon>
    </lineage>
</organism>
<reference evidence="2 3" key="1">
    <citation type="submission" date="2014-11" db="EMBL/GenBank/DDBJ databases">
        <title>A Rickettsiales Symbiont of Amoebae With Ancient Features.</title>
        <authorList>
            <person name="Schulz F."/>
            <person name="Martijn J."/>
            <person name="Wascher F."/>
            <person name="Kostanjsek R."/>
            <person name="Ettema T.J."/>
            <person name="Horn M."/>
        </authorList>
    </citation>
    <scope>NUCLEOTIDE SEQUENCE [LARGE SCALE GENOMIC DNA]</scope>
    <source>
        <strain evidence="2 3">UWC36</strain>
    </source>
</reference>
<protein>
    <submittedName>
        <fullName evidence="2">Uncharacterized protein</fullName>
    </submittedName>
</protein>
<proteinExistence type="predicted"/>
<gene>
    <name evidence="2" type="ORF">NF27_FF00030</name>
</gene>
<name>A0A0C1MS44_9RICK</name>
<dbReference type="EMBL" id="JSWE01000131">
    <property type="protein sequence ID" value="KIE04892.1"/>
    <property type="molecule type" value="Genomic_DNA"/>
</dbReference>
<dbReference type="Proteomes" id="UP000031258">
    <property type="component" value="Unassembled WGS sequence"/>
</dbReference>
<keyword evidence="3" id="KW-1185">Reference proteome</keyword>
<evidence type="ECO:0000313" key="3">
    <source>
        <dbReference type="Proteomes" id="UP000031258"/>
    </source>
</evidence>
<dbReference type="AlphaFoldDB" id="A0A0C1MS44"/>
<evidence type="ECO:0000313" key="2">
    <source>
        <dbReference type="EMBL" id="KIE04892.1"/>
    </source>
</evidence>
<feature type="region of interest" description="Disordered" evidence="1">
    <location>
        <begin position="1"/>
        <end position="59"/>
    </location>
</feature>
<dbReference type="RefSeq" id="WP_039457444.1">
    <property type="nucleotide sequence ID" value="NZ_JSWE01000131.1"/>
</dbReference>
<accession>A0A0C1MS44</accession>
<sequence>MQEKDKNDNINLGEQFGRQEDTSNRISNKRKQPQDEDDLEAEYTVSLPYKPISESKCIN</sequence>
<evidence type="ECO:0000256" key="1">
    <source>
        <dbReference type="SAM" id="MobiDB-lite"/>
    </source>
</evidence>